<keyword evidence="3" id="KW-1185">Reference proteome</keyword>
<dbReference type="RefSeq" id="XP_062694000.1">
    <property type="nucleotide sequence ID" value="XM_062836998.1"/>
</dbReference>
<comment type="caution">
    <text evidence="2">The sequence shown here is derived from an EMBL/GenBank/DDBJ whole genome shotgun (WGS) entry which is preliminary data.</text>
</comment>
<feature type="compositionally biased region" description="Basic and acidic residues" evidence="1">
    <location>
        <begin position="172"/>
        <end position="187"/>
    </location>
</feature>
<evidence type="ECO:0000256" key="1">
    <source>
        <dbReference type="SAM" id="MobiDB-lite"/>
    </source>
</evidence>
<gene>
    <name evidence="2" type="ORF">B0T23DRAFT_376936</name>
</gene>
<dbReference type="Proteomes" id="UP001285908">
    <property type="component" value="Unassembled WGS sequence"/>
</dbReference>
<protein>
    <submittedName>
        <fullName evidence="2">Uncharacterized protein</fullName>
    </submittedName>
</protein>
<sequence>MVPISPGPVLRSGLQCLSVPGCKPWRLLPRHGIKTPVSPAQKPLRCRDFAYGIQFVTWPPPFFSPQLCESSDFGTQPISATRTNPPGPVQTGRITTSEKNRGSRMSAMLSAIDVYETAGTPEPPHRGPLQVTVPGIDQLPVASCGSRRPFSLPPSPGRFPPISAGDRNQPQYRREEVSCRRHQDRLQPPRMPLA</sequence>
<proteinExistence type="predicted"/>
<dbReference type="AlphaFoldDB" id="A0AAJ0I9V4"/>
<feature type="region of interest" description="Disordered" evidence="1">
    <location>
        <begin position="145"/>
        <end position="194"/>
    </location>
</feature>
<name>A0AAJ0I9V4_9PEZI</name>
<accession>A0AAJ0I9V4</accession>
<evidence type="ECO:0000313" key="2">
    <source>
        <dbReference type="EMBL" id="KAK3494571.1"/>
    </source>
</evidence>
<reference evidence="2 3" key="1">
    <citation type="journal article" date="2023" name="Mol. Phylogenet. Evol.">
        <title>Genome-scale phylogeny and comparative genomics of the fungal order Sordariales.</title>
        <authorList>
            <person name="Hensen N."/>
            <person name="Bonometti L."/>
            <person name="Westerberg I."/>
            <person name="Brannstrom I.O."/>
            <person name="Guillou S."/>
            <person name="Cros-Aarteil S."/>
            <person name="Calhoun S."/>
            <person name="Haridas S."/>
            <person name="Kuo A."/>
            <person name="Mondo S."/>
            <person name="Pangilinan J."/>
            <person name="Riley R."/>
            <person name="LaButti K."/>
            <person name="Andreopoulos B."/>
            <person name="Lipzen A."/>
            <person name="Chen C."/>
            <person name="Yan M."/>
            <person name="Daum C."/>
            <person name="Ng V."/>
            <person name="Clum A."/>
            <person name="Steindorff A."/>
            <person name="Ohm R.A."/>
            <person name="Martin F."/>
            <person name="Silar P."/>
            <person name="Natvig D.O."/>
            <person name="Lalanne C."/>
            <person name="Gautier V."/>
            <person name="Ament-Velasquez S.L."/>
            <person name="Kruys A."/>
            <person name="Hutchinson M.I."/>
            <person name="Powell A.J."/>
            <person name="Barry K."/>
            <person name="Miller A.N."/>
            <person name="Grigoriev I.V."/>
            <person name="Debuchy R."/>
            <person name="Gladieux P."/>
            <person name="Hiltunen Thoren M."/>
            <person name="Johannesson H."/>
        </authorList>
    </citation>
    <scope>NUCLEOTIDE SEQUENCE [LARGE SCALE GENOMIC DNA]</scope>
    <source>
        <strain evidence="2 3">FGSC 10403</strain>
    </source>
</reference>
<feature type="region of interest" description="Disordered" evidence="1">
    <location>
        <begin position="79"/>
        <end position="103"/>
    </location>
</feature>
<organism evidence="2 3">
    <name type="scientific">Neurospora hispaniola</name>
    <dbReference type="NCBI Taxonomy" id="588809"/>
    <lineage>
        <taxon>Eukaryota</taxon>
        <taxon>Fungi</taxon>
        <taxon>Dikarya</taxon>
        <taxon>Ascomycota</taxon>
        <taxon>Pezizomycotina</taxon>
        <taxon>Sordariomycetes</taxon>
        <taxon>Sordariomycetidae</taxon>
        <taxon>Sordariales</taxon>
        <taxon>Sordariaceae</taxon>
        <taxon>Neurospora</taxon>
    </lineage>
</organism>
<evidence type="ECO:0000313" key="3">
    <source>
        <dbReference type="Proteomes" id="UP001285908"/>
    </source>
</evidence>
<dbReference type="GeneID" id="87874620"/>
<dbReference type="EMBL" id="JAULSX010000003">
    <property type="protein sequence ID" value="KAK3494571.1"/>
    <property type="molecule type" value="Genomic_DNA"/>
</dbReference>